<dbReference type="AlphaFoldDB" id="A0A1D2MJQ0"/>
<protein>
    <submittedName>
        <fullName evidence="2">Mitochondrial amidoxime-reducing component 1</fullName>
    </submittedName>
</protein>
<dbReference type="GO" id="GO:0003824">
    <property type="term" value="F:catalytic activity"/>
    <property type="evidence" value="ECO:0007669"/>
    <property type="project" value="InterPro"/>
</dbReference>
<accession>A0A1D2MJQ0</accession>
<organism evidence="2 3">
    <name type="scientific">Orchesella cincta</name>
    <name type="common">Springtail</name>
    <name type="synonym">Podura cincta</name>
    <dbReference type="NCBI Taxonomy" id="48709"/>
    <lineage>
        <taxon>Eukaryota</taxon>
        <taxon>Metazoa</taxon>
        <taxon>Ecdysozoa</taxon>
        <taxon>Arthropoda</taxon>
        <taxon>Hexapoda</taxon>
        <taxon>Collembola</taxon>
        <taxon>Entomobryomorpha</taxon>
        <taxon>Entomobryoidea</taxon>
        <taxon>Orchesellidae</taxon>
        <taxon>Orchesellinae</taxon>
        <taxon>Orchesella</taxon>
    </lineage>
</organism>
<dbReference type="Pfam" id="PF03476">
    <property type="entry name" value="MOSC_N"/>
    <property type="match status" value="1"/>
</dbReference>
<dbReference type="GO" id="GO:0030151">
    <property type="term" value="F:molybdenum ion binding"/>
    <property type="evidence" value="ECO:0007669"/>
    <property type="project" value="InterPro"/>
</dbReference>
<dbReference type="EMBL" id="LJIJ01001045">
    <property type="protein sequence ID" value="ODM93203.1"/>
    <property type="molecule type" value="Genomic_DNA"/>
</dbReference>
<feature type="domain" description="MOSC" evidence="1">
    <location>
        <begin position="190"/>
        <end position="303"/>
    </location>
</feature>
<dbReference type="OrthoDB" id="17255at2759"/>
<comment type="caution">
    <text evidence="2">The sequence shown here is derived from an EMBL/GenBank/DDBJ whole genome shotgun (WGS) entry which is preliminary data.</text>
</comment>
<dbReference type="Proteomes" id="UP000094527">
    <property type="component" value="Unassembled WGS sequence"/>
</dbReference>
<proteinExistence type="predicted"/>
<dbReference type="Pfam" id="PF03473">
    <property type="entry name" value="MOSC"/>
    <property type="match status" value="1"/>
</dbReference>
<dbReference type="SUPFAM" id="SSF141673">
    <property type="entry name" value="MOSC N-terminal domain-like"/>
    <property type="match status" value="1"/>
</dbReference>
<dbReference type="InterPro" id="IPR005303">
    <property type="entry name" value="MOCOS_middle"/>
</dbReference>
<name>A0A1D2MJQ0_ORCCI</name>
<gene>
    <name evidence="2" type="ORF">Ocin01_13479</name>
</gene>
<dbReference type="GO" id="GO:0030170">
    <property type="term" value="F:pyridoxal phosphate binding"/>
    <property type="evidence" value="ECO:0007669"/>
    <property type="project" value="InterPro"/>
</dbReference>
<dbReference type="InterPro" id="IPR011037">
    <property type="entry name" value="Pyrv_Knase-like_insert_dom_sf"/>
</dbReference>
<dbReference type="InterPro" id="IPR005302">
    <property type="entry name" value="MoCF_Sase_C"/>
</dbReference>
<sequence>MYSGNINLVQSSTAVSALCISSLAALLTSAWLWKKTQLLKTHPKPQKWVKVGTVGKLHIYPIKSCSAVNLEKAVLTQIGLKSTETTIMDRKFMVVDETRKQVTMVKFPRMSLIKPEIGERGKMTLSAPDMPSITFTVPKPDGNNERVCRNRLDPDIKALDCGNEVAQWLQEYLGDTTLRLYFHHLNHTQRRLEPYMLKCPQFQQSDMGAFSNETAYLLLSEASVDELNKRLEKEVSHKNFRPNILISQVNEPFAEVNWSFVKIGNGNAILKACVPCKRCPLTTVDQDAGVMSKDGEPLKTLRK</sequence>
<evidence type="ECO:0000313" key="3">
    <source>
        <dbReference type="Proteomes" id="UP000094527"/>
    </source>
</evidence>
<dbReference type="PANTHER" id="PTHR14237:SF19">
    <property type="entry name" value="MITOCHONDRIAL AMIDOXIME REDUCING COMPONENT 1"/>
    <property type="match status" value="1"/>
</dbReference>
<dbReference type="PROSITE" id="PS51340">
    <property type="entry name" value="MOSC"/>
    <property type="match status" value="1"/>
</dbReference>
<evidence type="ECO:0000313" key="2">
    <source>
        <dbReference type="EMBL" id="ODM93203.1"/>
    </source>
</evidence>
<dbReference type="SUPFAM" id="SSF50800">
    <property type="entry name" value="PK beta-barrel domain-like"/>
    <property type="match status" value="1"/>
</dbReference>
<dbReference type="OMA" id="CDEHEPY"/>
<dbReference type="STRING" id="48709.A0A1D2MJQ0"/>
<dbReference type="PANTHER" id="PTHR14237">
    <property type="entry name" value="MOLYBDOPTERIN COFACTOR SULFURASE MOSC"/>
    <property type="match status" value="1"/>
</dbReference>
<keyword evidence="3" id="KW-1185">Reference proteome</keyword>
<evidence type="ECO:0000259" key="1">
    <source>
        <dbReference type="PROSITE" id="PS51340"/>
    </source>
</evidence>
<reference evidence="2 3" key="1">
    <citation type="journal article" date="2016" name="Genome Biol. Evol.">
        <title>Gene Family Evolution Reflects Adaptation to Soil Environmental Stressors in the Genome of the Collembolan Orchesella cincta.</title>
        <authorList>
            <person name="Faddeeva-Vakhrusheva A."/>
            <person name="Derks M.F."/>
            <person name="Anvar S.Y."/>
            <person name="Agamennone V."/>
            <person name="Suring W."/>
            <person name="Smit S."/>
            <person name="van Straalen N.M."/>
            <person name="Roelofs D."/>
        </authorList>
    </citation>
    <scope>NUCLEOTIDE SEQUENCE [LARGE SCALE GENOMIC DNA]</scope>
    <source>
        <tissue evidence="2">Mixed pool</tissue>
    </source>
</reference>